<evidence type="ECO:0000313" key="2">
    <source>
        <dbReference type="Proteomes" id="UP000226106"/>
    </source>
</evidence>
<evidence type="ECO:0000313" key="1">
    <source>
        <dbReference type="EMBL" id="PFT48671.1"/>
    </source>
</evidence>
<dbReference type="RefSeq" id="WP_098640356.1">
    <property type="nucleotide sequence ID" value="NZ_NVCO01000020.1"/>
</dbReference>
<sequence>MHQLIFSIIIVMFGFNSITVNADTANYLLDIDGNPIEYNKSYYMEPCLFNGRGIAYETWLGEDFVLLQHESGQSPSGQTIRFDHYAGIGGNKYVQTRDWTIIRADSPPVDGLDMFGYNPTYHGVQLGTVARAPKLPKDTQVWIPDSYSENINVSKKNNYITFRNLYNNKYLSYKNTNDKSWLDARKDNIQEETLWRLIEK</sequence>
<protein>
    <submittedName>
        <fullName evidence="1">Uncharacterized protein</fullName>
    </submittedName>
</protein>
<dbReference type="PROSITE" id="PS00283">
    <property type="entry name" value="SOYBEAN_KUNITZ"/>
    <property type="match status" value="1"/>
</dbReference>
<dbReference type="EMBL" id="NVCO01000020">
    <property type="protein sequence ID" value="PFT48671.1"/>
    <property type="molecule type" value="Genomic_DNA"/>
</dbReference>
<comment type="caution">
    <text evidence="1">The sequence shown here is derived from an EMBL/GenBank/DDBJ whole genome shotgun (WGS) entry which is preliminary data.</text>
</comment>
<dbReference type="AlphaFoldDB" id="A0A9X7AQ93"/>
<reference evidence="1 2" key="1">
    <citation type="submission" date="2017-09" db="EMBL/GenBank/DDBJ databases">
        <title>Large-scale bioinformatics analysis of Bacillus genomes uncovers conserved roles of natural products in bacterial physiology.</title>
        <authorList>
            <consortium name="Agbiome Team Llc"/>
            <person name="Bleich R.M."/>
            <person name="Grubbs K.J."/>
            <person name="Santa Maria K.C."/>
            <person name="Allen S.E."/>
            <person name="Farag S."/>
            <person name="Shank E.A."/>
            <person name="Bowers A."/>
        </authorList>
    </citation>
    <scope>NUCLEOTIDE SEQUENCE [LARGE SCALE GENOMIC DNA]</scope>
    <source>
        <strain evidence="1 2">AFS065400</strain>
    </source>
</reference>
<dbReference type="GO" id="GO:0004866">
    <property type="term" value="F:endopeptidase inhibitor activity"/>
    <property type="evidence" value="ECO:0007669"/>
    <property type="project" value="InterPro"/>
</dbReference>
<organism evidence="1 2">
    <name type="scientific">Bacillus thuringiensis</name>
    <dbReference type="NCBI Taxonomy" id="1428"/>
    <lineage>
        <taxon>Bacteria</taxon>
        <taxon>Bacillati</taxon>
        <taxon>Bacillota</taxon>
        <taxon>Bacilli</taxon>
        <taxon>Bacillales</taxon>
        <taxon>Bacillaceae</taxon>
        <taxon>Bacillus</taxon>
        <taxon>Bacillus cereus group</taxon>
    </lineage>
</organism>
<accession>A0A9X7AQ93</accession>
<dbReference type="SUPFAM" id="SSF50386">
    <property type="entry name" value="STI-like"/>
    <property type="match status" value="1"/>
</dbReference>
<proteinExistence type="predicted"/>
<dbReference type="InterPro" id="IPR002160">
    <property type="entry name" value="Prot_inh_Kunz-lg"/>
</dbReference>
<name>A0A9X7AQ93_BACTU</name>
<dbReference type="Proteomes" id="UP000226106">
    <property type="component" value="Unassembled WGS sequence"/>
</dbReference>
<gene>
    <name evidence="1" type="ORF">COK72_07990</name>
</gene>
<dbReference type="InterPro" id="IPR011065">
    <property type="entry name" value="Kunitz_inhibitor_STI-like_sf"/>
</dbReference>